<protein>
    <recommendedName>
        <fullName evidence="4">Ig-like domain-containing protein</fullName>
    </recommendedName>
</protein>
<feature type="chain" id="PRO_5045754260" description="Ig-like domain-containing protein" evidence="1">
    <location>
        <begin position="45"/>
        <end position="184"/>
    </location>
</feature>
<proteinExistence type="predicted"/>
<dbReference type="RefSeq" id="WP_345496657.1">
    <property type="nucleotide sequence ID" value="NZ_BAABJM010000003.1"/>
</dbReference>
<name>A0ABP9KEZ8_9NOCA</name>
<gene>
    <name evidence="2" type="ORF">GCM10023318_35720</name>
</gene>
<accession>A0ABP9KEZ8</accession>
<dbReference type="Proteomes" id="UP001500603">
    <property type="component" value="Unassembled WGS sequence"/>
</dbReference>
<evidence type="ECO:0008006" key="4">
    <source>
        <dbReference type="Google" id="ProtNLM"/>
    </source>
</evidence>
<evidence type="ECO:0000256" key="1">
    <source>
        <dbReference type="SAM" id="SignalP"/>
    </source>
</evidence>
<evidence type="ECO:0000313" key="3">
    <source>
        <dbReference type="Proteomes" id="UP001500603"/>
    </source>
</evidence>
<dbReference type="EMBL" id="BAABJM010000003">
    <property type="protein sequence ID" value="GAA5057405.1"/>
    <property type="molecule type" value="Genomic_DNA"/>
</dbReference>
<feature type="signal peptide" evidence="1">
    <location>
        <begin position="1"/>
        <end position="44"/>
    </location>
</feature>
<keyword evidence="3" id="KW-1185">Reference proteome</keyword>
<keyword evidence="1" id="KW-0732">Signal</keyword>
<organism evidence="2 3">
    <name type="scientific">Nocardia callitridis</name>
    <dbReference type="NCBI Taxonomy" id="648753"/>
    <lineage>
        <taxon>Bacteria</taxon>
        <taxon>Bacillati</taxon>
        <taxon>Actinomycetota</taxon>
        <taxon>Actinomycetes</taxon>
        <taxon>Mycobacteriales</taxon>
        <taxon>Nocardiaceae</taxon>
        <taxon>Nocardia</taxon>
    </lineage>
</organism>
<comment type="caution">
    <text evidence="2">The sequence shown here is derived from an EMBL/GenBank/DDBJ whole genome shotgun (WGS) entry which is preliminary data.</text>
</comment>
<sequence length="184" mass="19215">MNTGTRIHSPTRRQASKARQTAVAFISGAALLTGAIASAGTATASTGHPAPPCLWAGNAHAPGTTVSAGGWSFTCDTERPDAPRWVRGGPVDGPSTVENTGATRNPTGLFSSGAWQFGTDYTDYCVGSQLIEGREDVYTVVVDAAGMHYWKAAAPVSDWRFESDAEQPGPSWRSVSLCDAGNLL</sequence>
<reference evidence="3" key="1">
    <citation type="journal article" date="2019" name="Int. J. Syst. Evol. Microbiol.">
        <title>The Global Catalogue of Microorganisms (GCM) 10K type strain sequencing project: providing services to taxonomists for standard genome sequencing and annotation.</title>
        <authorList>
            <consortium name="The Broad Institute Genomics Platform"/>
            <consortium name="The Broad Institute Genome Sequencing Center for Infectious Disease"/>
            <person name="Wu L."/>
            <person name="Ma J."/>
        </authorList>
    </citation>
    <scope>NUCLEOTIDE SEQUENCE [LARGE SCALE GENOMIC DNA]</scope>
    <source>
        <strain evidence="3">JCM 18298</strain>
    </source>
</reference>
<evidence type="ECO:0000313" key="2">
    <source>
        <dbReference type="EMBL" id="GAA5057405.1"/>
    </source>
</evidence>